<dbReference type="AlphaFoldDB" id="A0A4Z2HUJ3"/>
<proteinExistence type="predicted"/>
<keyword evidence="2" id="KW-0732">Signal</keyword>
<gene>
    <name evidence="3" type="ORF">EYF80_020528</name>
</gene>
<evidence type="ECO:0000313" key="3">
    <source>
        <dbReference type="EMBL" id="TNN69211.1"/>
    </source>
</evidence>
<dbReference type="Proteomes" id="UP000314294">
    <property type="component" value="Unassembled WGS sequence"/>
</dbReference>
<feature type="region of interest" description="Disordered" evidence="1">
    <location>
        <begin position="116"/>
        <end position="137"/>
    </location>
</feature>
<keyword evidence="4" id="KW-1185">Reference proteome</keyword>
<name>A0A4Z2HUJ3_9TELE</name>
<sequence>MPLSLLLLLLQNPPLSSSPRGAFKILRSGGRKHDLGRRRRRPSGFEVSEDWSVTSRGRLCRLARRARSNTTLSTCDIVWHRRERNPLAAFTSPPKQTNKKNIYTQRDHFCLEATPQPETTVSLRPARATPDEAETCS</sequence>
<evidence type="ECO:0000313" key="4">
    <source>
        <dbReference type="Proteomes" id="UP000314294"/>
    </source>
</evidence>
<evidence type="ECO:0000256" key="2">
    <source>
        <dbReference type="SAM" id="SignalP"/>
    </source>
</evidence>
<dbReference type="EMBL" id="SRLO01000178">
    <property type="protein sequence ID" value="TNN69211.1"/>
    <property type="molecule type" value="Genomic_DNA"/>
</dbReference>
<comment type="caution">
    <text evidence="3">The sequence shown here is derived from an EMBL/GenBank/DDBJ whole genome shotgun (WGS) entry which is preliminary data.</text>
</comment>
<accession>A0A4Z2HUJ3</accession>
<reference evidence="3 4" key="1">
    <citation type="submission" date="2019-03" db="EMBL/GenBank/DDBJ databases">
        <title>First draft genome of Liparis tanakae, snailfish: a comprehensive survey of snailfish specific genes.</title>
        <authorList>
            <person name="Kim W."/>
            <person name="Song I."/>
            <person name="Jeong J.-H."/>
            <person name="Kim D."/>
            <person name="Kim S."/>
            <person name="Ryu S."/>
            <person name="Song J.Y."/>
            <person name="Lee S.K."/>
        </authorList>
    </citation>
    <scope>NUCLEOTIDE SEQUENCE [LARGE SCALE GENOMIC DNA]</scope>
    <source>
        <tissue evidence="3">Muscle</tissue>
    </source>
</reference>
<evidence type="ECO:0008006" key="5">
    <source>
        <dbReference type="Google" id="ProtNLM"/>
    </source>
</evidence>
<protein>
    <recommendedName>
        <fullName evidence="5">Secreted protein</fullName>
    </recommendedName>
</protein>
<feature type="chain" id="PRO_5021283183" description="Secreted protein" evidence="2">
    <location>
        <begin position="18"/>
        <end position="137"/>
    </location>
</feature>
<feature type="signal peptide" evidence="2">
    <location>
        <begin position="1"/>
        <end position="17"/>
    </location>
</feature>
<organism evidence="3 4">
    <name type="scientific">Liparis tanakae</name>
    <name type="common">Tanaka's snailfish</name>
    <dbReference type="NCBI Taxonomy" id="230148"/>
    <lineage>
        <taxon>Eukaryota</taxon>
        <taxon>Metazoa</taxon>
        <taxon>Chordata</taxon>
        <taxon>Craniata</taxon>
        <taxon>Vertebrata</taxon>
        <taxon>Euteleostomi</taxon>
        <taxon>Actinopterygii</taxon>
        <taxon>Neopterygii</taxon>
        <taxon>Teleostei</taxon>
        <taxon>Neoteleostei</taxon>
        <taxon>Acanthomorphata</taxon>
        <taxon>Eupercaria</taxon>
        <taxon>Perciformes</taxon>
        <taxon>Cottioidei</taxon>
        <taxon>Cottales</taxon>
        <taxon>Liparidae</taxon>
        <taxon>Liparis</taxon>
    </lineage>
</organism>
<evidence type="ECO:0000256" key="1">
    <source>
        <dbReference type="SAM" id="MobiDB-lite"/>
    </source>
</evidence>